<dbReference type="EMBL" id="CAJFCJ010000007">
    <property type="protein sequence ID" value="CAD5117975.1"/>
    <property type="molecule type" value="Genomic_DNA"/>
</dbReference>
<dbReference type="Pfam" id="PF08389">
    <property type="entry name" value="Xpo1"/>
    <property type="match status" value="1"/>
</dbReference>
<dbReference type="InterPro" id="IPR051345">
    <property type="entry name" value="Importin_beta-like_NTR"/>
</dbReference>
<dbReference type="Pfam" id="PF24140">
    <property type="entry name" value="TPR_TNPO3_IPO13_3rd"/>
    <property type="match status" value="1"/>
</dbReference>
<dbReference type="AlphaFoldDB" id="A0A7I8VQF0"/>
<dbReference type="OrthoDB" id="435593at2759"/>
<evidence type="ECO:0000259" key="2">
    <source>
        <dbReference type="Pfam" id="PF08389"/>
    </source>
</evidence>
<name>A0A7I8VQF0_9ANNE</name>
<gene>
    <name evidence="3" type="ORF">DGYR_LOCUS6432</name>
</gene>
<evidence type="ECO:0000313" key="4">
    <source>
        <dbReference type="Proteomes" id="UP000549394"/>
    </source>
</evidence>
<dbReference type="PANTHER" id="PTHR12363">
    <property type="entry name" value="TRANSPORTIN 3 AND IMPORTIN 13"/>
    <property type="match status" value="1"/>
</dbReference>
<dbReference type="GO" id="GO:0006606">
    <property type="term" value="P:protein import into nucleus"/>
    <property type="evidence" value="ECO:0007669"/>
    <property type="project" value="TreeGrafter"/>
</dbReference>
<dbReference type="InterPro" id="IPR016024">
    <property type="entry name" value="ARM-type_fold"/>
</dbReference>
<comment type="caution">
    <text evidence="3">The sequence shown here is derived from an EMBL/GenBank/DDBJ whole genome shotgun (WGS) entry which is preliminary data.</text>
</comment>
<dbReference type="Pfam" id="PF24139">
    <property type="entry name" value="TPR_TNPO3_IPO13_4th"/>
    <property type="match status" value="1"/>
</dbReference>
<accession>A0A7I8VQF0</accession>
<organism evidence="3 4">
    <name type="scientific">Dimorphilus gyrociliatus</name>
    <dbReference type="NCBI Taxonomy" id="2664684"/>
    <lineage>
        <taxon>Eukaryota</taxon>
        <taxon>Metazoa</taxon>
        <taxon>Spiralia</taxon>
        <taxon>Lophotrochozoa</taxon>
        <taxon>Annelida</taxon>
        <taxon>Polychaeta</taxon>
        <taxon>Polychaeta incertae sedis</taxon>
        <taxon>Dinophilidae</taxon>
        <taxon>Dimorphilus</taxon>
    </lineage>
</organism>
<dbReference type="InterPro" id="IPR058537">
    <property type="entry name" value="TPR_TNPO3_IPO13_4th"/>
</dbReference>
<dbReference type="InterPro" id="IPR013598">
    <property type="entry name" value="Exportin-1/Importin-b-like"/>
</dbReference>
<dbReference type="InterPro" id="IPR057941">
    <property type="entry name" value="TPR_TNPO3_IPO13_2nd"/>
</dbReference>
<evidence type="ECO:0000313" key="3">
    <source>
        <dbReference type="EMBL" id="CAD5117975.1"/>
    </source>
</evidence>
<keyword evidence="4" id="KW-1185">Reference proteome</keyword>
<evidence type="ECO:0000259" key="1">
    <source>
        <dbReference type="Pfam" id="PF03810"/>
    </source>
</evidence>
<dbReference type="Pfam" id="PF24138">
    <property type="entry name" value="TPR_TNPO3_IPO13_2nd"/>
    <property type="match status" value="1"/>
</dbReference>
<dbReference type="Gene3D" id="1.25.10.10">
    <property type="entry name" value="Leucine-rich Repeat Variant"/>
    <property type="match status" value="1"/>
</dbReference>
<feature type="domain" description="Exportin-1/Importin-beta-like" evidence="2">
    <location>
        <begin position="101"/>
        <end position="245"/>
    </location>
</feature>
<dbReference type="Pfam" id="PF03810">
    <property type="entry name" value="IBN_N"/>
    <property type="match status" value="1"/>
</dbReference>
<dbReference type="InterPro" id="IPR011989">
    <property type="entry name" value="ARM-like"/>
</dbReference>
<dbReference type="GO" id="GO:0031267">
    <property type="term" value="F:small GTPase binding"/>
    <property type="evidence" value="ECO:0007669"/>
    <property type="project" value="InterPro"/>
</dbReference>
<dbReference type="InterPro" id="IPR001494">
    <property type="entry name" value="Importin-beta_N"/>
</dbReference>
<sequence>MESMPSLEDTLKALNALYNNPDTSVKEEANCWLEKLQKSVYAWKLADQLLQTHCNLESCYFASQTMRSKMQYAFHELPPESHNSLKESLLIHVSRISSETPPAINTQLCLALADLVLQMPSWNHSLTEIMNKFDSAEQHMNFLLEFLVVLPEELTFSRHLKLGANRRNELMEEFDQCAERVAEYLATCIRINNTKQLGLTYKCIGSWFSIGDKFHREVVQKNLLHAAFHTLVDERTPSSLHELAADSICSALYSCEDVERRSQLVNLIFDRVSELMQPFLMTVAREDYDKSMNFCRIFTELGETLMEKMVHSPNKGFGSLQTLELILLCVGHHQYEVALITYNFWFRLAECLYKKDDDEVINHFKPYIGRLITALSRHCQMDSDYDSLLEEKSDFGDFRVKTIELVKDVVFIVSSSAVMMQMFDIVKSSNLSQWNICESAIFIMSAIARNIVPKENVIMPPILQFAINLFNQDIHIALRYVCLQFIGQIGEWLNKHPEYLQTVVQILLSSLENRELMAVSCQALQYLCENCSSHMVPHMDGLLQLSSSLPAQHLSTEGTEALLRGTAAVLSKLPHEQIKQALLILCEQQLIPLQKLVEQPNVKTDPTSYIDRLSTLFRATRVKPNSLEHPACPAIGQCWPIISACCEKWAANVKISETSCRCIRFMVRCIGHQTGVWLGESVANLVVKLYGGHKHSCFLYLASVLIDEMGSNEQYTHGLVGLVSALSNSALEQLGKGENALRDNPDTVDDFFRMCLRLVQKVPEAFFGCEAAEMIVSCATVAAKLDHRDANSSVCKFFGQLVDCASSGMPAARQLLLKHGPFYVQNVIHACIFDFPSYMIAGTAEILFDIIELERQLMTQWIGNALSSLPITNSSGSVTVTQEQVVDFKTQFISAQDFKTLSRAIREFRSLYL</sequence>
<reference evidence="3 4" key="1">
    <citation type="submission" date="2020-08" db="EMBL/GenBank/DDBJ databases">
        <authorList>
            <person name="Hejnol A."/>
        </authorList>
    </citation>
    <scope>NUCLEOTIDE SEQUENCE [LARGE SCALE GENOMIC DNA]</scope>
</reference>
<feature type="domain" description="Importin N-terminal" evidence="1">
    <location>
        <begin position="29"/>
        <end position="92"/>
    </location>
</feature>
<dbReference type="Proteomes" id="UP000549394">
    <property type="component" value="Unassembled WGS sequence"/>
</dbReference>
<proteinExistence type="predicted"/>
<protein>
    <submittedName>
        <fullName evidence="3">DgyrCDS6715</fullName>
    </submittedName>
</protein>
<dbReference type="InterPro" id="IPR057942">
    <property type="entry name" value="TPR_TNPO3_IPO13_3rd"/>
</dbReference>
<dbReference type="PANTHER" id="PTHR12363:SF42">
    <property type="entry name" value="TRANSPORTIN-3"/>
    <property type="match status" value="1"/>
</dbReference>
<dbReference type="SUPFAM" id="SSF48371">
    <property type="entry name" value="ARM repeat"/>
    <property type="match status" value="1"/>
</dbReference>
<dbReference type="GO" id="GO:0005737">
    <property type="term" value="C:cytoplasm"/>
    <property type="evidence" value="ECO:0007669"/>
    <property type="project" value="TreeGrafter"/>
</dbReference>